<dbReference type="GO" id="GO:0046872">
    <property type="term" value="F:metal ion binding"/>
    <property type="evidence" value="ECO:0007669"/>
    <property type="project" value="UniProtKB-KW"/>
</dbReference>
<evidence type="ECO:0000256" key="5">
    <source>
        <dbReference type="PIRSR" id="PIRSR039026-2"/>
    </source>
</evidence>
<evidence type="ECO:0000256" key="4">
    <source>
        <dbReference type="PIRSR" id="PIRSR039026-1"/>
    </source>
</evidence>
<sequence length="396" mass="42515">MDRRKFLTTAAVGGTGASVLAAPAVAQSSPQVQWRCTSSFPQSLDTIYGGAQDVAQYVREATDGAFDIQVFAGGEIVPGLQAADAVQNGTVEMCHTAAYYYVGKSPTWALGATIPYGLNNRGMNAWLYYGGGLDALNNFYNGVGLHYLPAGNTGTQMGGWFRNEIGGLADMEGLQMRIAGLAGRIMEEIGVVPQQIAGGDIYPALERGTIDAAEWIGPYDDEKLGFYQVAPYYYYPGWWEGNLTLNVFVGTEAWNSLPDTYKRLLETACRAANTEMMAEYDYKNPTALRNLVQNGAQLRAFPQDVLDATYEAGLSLYSDLRNSADGWADIYDSMMAFQSEHFLWQQVAEATFANFMMDKQRNGQLPAQIQGAGSVGGGESGSGGSGSGDSSGGASE</sequence>
<evidence type="ECO:0000256" key="2">
    <source>
        <dbReference type="ARBA" id="ARBA00022729"/>
    </source>
</evidence>
<feature type="signal peptide" evidence="7">
    <location>
        <begin position="1"/>
        <end position="21"/>
    </location>
</feature>
<dbReference type="GO" id="GO:0042597">
    <property type="term" value="C:periplasmic space"/>
    <property type="evidence" value="ECO:0007669"/>
    <property type="project" value="UniProtKB-SubCell"/>
</dbReference>
<keyword evidence="5" id="KW-0479">Metal-binding</keyword>
<dbReference type="PATRIC" id="fig|1317118.6.peg.305"/>
<organism evidence="8 9">
    <name type="scientific">Roseivivax marinus</name>
    <dbReference type="NCBI Taxonomy" id="1379903"/>
    <lineage>
        <taxon>Bacteria</taxon>
        <taxon>Pseudomonadati</taxon>
        <taxon>Pseudomonadota</taxon>
        <taxon>Alphaproteobacteria</taxon>
        <taxon>Rhodobacterales</taxon>
        <taxon>Roseobacteraceae</taxon>
        <taxon>Roseivivax</taxon>
    </lineage>
</organism>
<evidence type="ECO:0000256" key="6">
    <source>
        <dbReference type="SAM" id="MobiDB-lite"/>
    </source>
</evidence>
<keyword evidence="2 7" id="KW-0732">Signal</keyword>
<dbReference type="PANTHER" id="PTHR33376:SF5">
    <property type="entry name" value="EXTRACYTOPLASMIC SOLUTE RECEPTOR PROTEIN"/>
    <property type="match status" value="1"/>
</dbReference>
<dbReference type="GO" id="GO:0055085">
    <property type="term" value="P:transmembrane transport"/>
    <property type="evidence" value="ECO:0007669"/>
    <property type="project" value="InterPro"/>
</dbReference>
<feature type="binding site" evidence="4">
    <location>
        <position position="156"/>
    </location>
    <ligand>
        <name>substrate</name>
    </ligand>
</feature>
<dbReference type="PROSITE" id="PS51318">
    <property type="entry name" value="TAT"/>
    <property type="match status" value="1"/>
</dbReference>
<dbReference type="Gene3D" id="3.40.190.170">
    <property type="entry name" value="Bacterial extracellular solute-binding protein, family 7"/>
    <property type="match status" value="1"/>
</dbReference>
<dbReference type="Gene3D" id="3.40.190.10">
    <property type="entry name" value="Periplasmic binding protein-like II"/>
    <property type="match status" value="1"/>
</dbReference>
<gene>
    <name evidence="8" type="ORF">ATO8_01465</name>
</gene>
<dbReference type="AlphaFoldDB" id="W4HR02"/>
<evidence type="ECO:0000256" key="1">
    <source>
        <dbReference type="ARBA" id="ARBA00004418"/>
    </source>
</evidence>
<keyword evidence="3" id="KW-0574">Periplasm</keyword>
<dbReference type="Proteomes" id="UP000019063">
    <property type="component" value="Unassembled WGS sequence"/>
</dbReference>
<evidence type="ECO:0000256" key="7">
    <source>
        <dbReference type="SAM" id="SignalP"/>
    </source>
</evidence>
<evidence type="ECO:0000313" key="8">
    <source>
        <dbReference type="EMBL" id="ETW14536.1"/>
    </source>
</evidence>
<accession>W4HR02</accession>
<dbReference type="EMBL" id="AQQW01000001">
    <property type="protein sequence ID" value="ETW14536.1"/>
    <property type="molecule type" value="Genomic_DNA"/>
</dbReference>
<dbReference type="OrthoDB" id="9780733at2"/>
<dbReference type="InterPro" id="IPR006311">
    <property type="entry name" value="TAT_signal"/>
</dbReference>
<feature type="chain" id="PRO_5004842370" evidence="7">
    <location>
        <begin position="22"/>
        <end position="396"/>
    </location>
</feature>
<feature type="region of interest" description="Disordered" evidence="6">
    <location>
        <begin position="367"/>
        <end position="396"/>
    </location>
</feature>
<feature type="compositionally biased region" description="Gly residues" evidence="6">
    <location>
        <begin position="373"/>
        <end position="396"/>
    </location>
</feature>
<dbReference type="GO" id="GO:0031317">
    <property type="term" value="C:tripartite ATP-independent periplasmic transporter complex"/>
    <property type="evidence" value="ECO:0007669"/>
    <property type="project" value="InterPro"/>
</dbReference>
<feature type="binding site" evidence="5">
    <location>
        <position position="214"/>
    </location>
    <ligand>
        <name>substrate</name>
    </ligand>
</feature>
<evidence type="ECO:0000256" key="3">
    <source>
        <dbReference type="ARBA" id="ARBA00022764"/>
    </source>
</evidence>
<dbReference type="eggNOG" id="COG4663">
    <property type="taxonomic scope" value="Bacteria"/>
</dbReference>
<dbReference type="PANTHER" id="PTHR33376">
    <property type="match status" value="1"/>
</dbReference>
<feature type="binding site" evidence="5">
    <location>
        <position position="215"/>
    </location>
    <ligand>
        <name>Na(+)</name>
        <dbReference type="ChEBI" id="CHEBI:29101"/>
    </ligand>
</feature>
<comment type="subcellular location">
    <subcellularLocation>
        <location evidence="1">Periplasm</location>
    </subcellularLocation>
</comment>
<dbReference type="NCBIfam" id="NF037995">
    <property type="entry name" value="TRAP_S1"/>
    <property type="match status" value="1"/>
</dbReference>
<comment type="caution">
    <text evidence="8">The sequence shown here is derived from an EMBL/GenBank/DDBJ whole genome shotgun (WGS) entry which is preliminary data.</text>
</comment>
<dbReference type="InterPro" id="IPR026289">
    <property type="entry name" value="SBP_TakP-like"/>
</dbReference>
<dbReference type="Pfam" id="PF03480">
    <property type="entry name" value="DctP"/>
    <property type="match status" value="1"/>
</dbReference>
<feature type="binding site" evidence="5">
    <location>
        <position position="240"/>
    </location>
    <ligand>
        <name>substrate</name>
    </ligand>
</feature>
<keyword evidence="9" id="KW-1185">Reference proteome</keyword>
<dbReference type="RefSeq" id="WP_081749582.1">
    <property type="nucleotide sequence ID" value="NZ_AQQW01000001.1"/>
</dbReference>
<dbReference type="InterPro" id="IPR018389">
    <property type="entry name" value="DctP_fam"/>
</dbReference>
<feature type="binding site" evidence="4">
    <location>
        <position position="177"/>
    </location>
    <ligand>
        <name>substrate</name>
    </ligand>
</feature>
<name>W4HR02_9RHOB</name>
<proteinExistence type="predicted"/>
<reference evidence="8 9" key="1">
    <citation type="journal article" date="2014" name="Antonie Van Leeuwenhoek">
        <title>Roseivivax atlanticus sp. nov., isolated from surface seawater of the Atlantic Ocean.</title>
        <authorList>
            <person name="Li G."/>
            <person name="Lai Q."/>
            <person name="Liu X."/>
            <person name="Sun F."/>
            <person name="Shao Z."/>
        </authorList>
    </citation>
    <scope>NUCLEOTIDE SEQUENCE [LARGE SCALE GENOMIC DNA]</scope>
    <source>
        <strain evidence="8 9">22II-s10s</strain>
    </source>
</reference>
<dbReference type="STRING" id="1379903.ATO8_01465"/>
<dbReference type="InterPro" id="IPR038404">
    <property type="entry name" value="TRAP_DctP_sf"/>
</dbReference>
<evidence type="ECO:0000313" key="9">
    <source>
        <dbReference type="Proteomes" id="UP000019063"/>
    </source>
</evidence>
<dbReference type="PIRSF" id="PIRSF039026">
    <property type="entry name" value="SiaP"/>
    <property type="match status" value="1"/>
</dbReference>
<protein>
    <submittedName>
        <fullName evidence="8">TRAP dicarboxylate transporter subunit DctP</fullName>
    </submittedName>
</protein>